<organism evidence="3 4">
    <name type="scientific">Sphaerosporella brunnea</name>
    <dbReference type="NCBI Taxonomy" id="1250544"/>
    <lineage>
        <taxon>Eukaryota</taxon>
        <taxon>Fungi</taxon>
        <taxon>Dikarya</taxon>
        <taxon>Ascomycota</taxon>
        <taxon>Pezizomycotina</taxon>
        <taxon>Pezizomycetes</taxon>
        <taxon>Pezizales</taxon>
        <taxon>Pyronemataceae</taxon>
        <taxon>Sphaerosporella</taxon>
    </lineage>
</organism>
<dbReference type="AlphaFoldDB" id="A0A5J5F9U9"/>
<accession>A0A5J5F9U9</accession>
<evidence type="ECO:0000259" key="2">
    <source>
        <dbReference type="Pfam" id="PF08588"/>
    </source>
</evidence>
<name>A0A5J5F9U9_9PEZI</name>
<feature type="compositionally biased region" description="Polar residues" evidence="1">
    <location>
        <begin position="11"/>
        <end position="23"/>
    </location>
</feature>
<dbReference type="PANTHER" id="PTHR34826">
    <property type="entry name" value="UPF0590 PROTEIN C409.17C"/>
    <property type="match status" value="1"/>
</dbReference>
<proteinExistence type="predicted"/>
<evidence type="ECO:0000313" key="4">
    <source>
        <dbReference type="Proteomes" id="UP000326924"/>
    </source>
</evidence>
<dbReference type="EMBL" id="VXIS01000012">
    <property type="protein sequence ID" value="KAA8913751.1"/>
    <property type="molecule type" value="Genomic_DNA"/>
</dbReference>
<sequence>MPYKLHILAGPNTSTLKPTTANPPASDPPTRISPTTSIRIHIRSRRTSATGSGGGGGSSGSSYFSAPAHASTLFSITYTFAPAHDIGGDELVLANTFARPIRAQLPYFFPAAWAALRRFVDPAIDGDCYADAPEVFGPVLASVNFLDCEPEEEEEGGQPAAAAAVVVHENCPKDVPKPAEARRRWFLDPERRKNWRWRRGHVYRWDFCNALMDFNDFSVRIPGLGFKIEVFKYWDGQPLRFVLKNKRTGEEYGVVQLELREEEDERGMTVPETVVDDGLEEAIRETEVQ</sequence>
<gene>
    <name evidence="3" type="ORF">FN846DRAFT_58689</name>
</gene>
<dbReference type="Pfam" id="PF08588">
    <property type="entry name" value="Duc1"/>
    <property type="match status" value="1"/>
</dbReference>
<comment type="caution">
    <text evidence="3">The sequence shown here is derived from an EMBL/GenBank/DDBJ whole genome shotgun (WGS) entry which is preliminary data.</text>
</comment>
<reference evidence="3 4" key="1">
    <citation type="submission" date="2019-09" db="EMBL/GenBank/DDBJ databases">
        <title>Draft genome of the ectomycorrhizal ascomycete Sphaerosporella brunnea.</title>
        <authorList>
            <consortium name="DOE Joint Genome Institute"/>
            <person name="Benucci G.M."/>
            <person name="Marozzi G."/>
            <person name="Antonielli L."/>
            <person name="Sanchez S."/>
            <person name="Marco P."/>
            <person name="Wang X."/>
            <person name="Falini L.B."/>
            <person name="Barry K."/>
            <person name="Haridas S."/>
            <person name="Lipzen A."/>
            <person name="Labutti K."/>
            <person name="Grigoriev I.V."/>
            <person name="Murat C."/>
            <person name="Martin F."/>
            <person name="Albertini E."/>
            <person name="Donnini D."/>
            <person name="Bonito G."/>
        </authorList>
    </citation>
    <scope>NUCLEOTIDE SEQUENCE [LARGE SCALE GENOMIC DNA]</scope>
    <source>
        <strain evidence="3 4">Sb_GMNB300</strain>
    </source>
</reference>
<keyword evidence="4" id="KW-1185">Reference proteome</keyword>
<evidence type="ECO:0000313" key="3">
    <source>
        <dbReference type="EMBL" id="KAA8913751.1"/>
    </source>
</evidence>
<protein>
    <recommendedName>
        <fullName evidence="2">Domain of unknown function at the cortex 1 domain-containing protein</fullName>
    </recommendedName>
</protein>
<feature type="domain" description="Domain of unknown function at the cortex 1" evidence="2">
    <location>
        <begin position="4"/>
        <end position="259"/>
    </location>
</feature>
<dbReference type="InParanoid" id="A0A5J5F9U9"/>
<evidence type="ECO:0000256" key="1">
    <source>
        <dbReference type="SAM" id="MobiDB-lite"/>
    </source>
</evidence>
<dbReference type="Proteomes" id="UP000326924">
    <property type="component" value="Unassembled WGS sequence"/>
</dbReference>
<dbReference type="InterPro" id="IPR013897">
    <property type="entry name" value="Duc1"/>
</dbReference>
<dbReference type="OrthoDB" id="722566at2759"/>
<feature type="region of interest" description="Disordered" evidence="1">
    <location>
        <begin position="9"/>
        <end position="61"/>
    </location>
</feature>
<feature type="compositionally biased region" description="Low complexity" evidence="1">
    <location>
        <begin position="28"/>
        <end position="39"/>
    </location>
</feature>
<dbReference type="PANTHER" id="PTHR34826:SF2">
    <property type="entry name" value="UPF0590 PROTEIN C409.17C"/>
    <property type="match status" value="1"/>
</dbReference>